<name>A0ACB8YUU8_CICIN</name>
<evidence type="ECO:0000313" key="1">
    <source>
        <dbReference type="EMBL" id="KAI3689519.1"/>
    </source>
</evidence>
<keyword evidence="2" id="KW-1185">Reference proteome</keyword>
<reference evidence="1 2" key="2">
    <citation type="journal article" date="2022" name="Mol. Ecol. Resour.">
        <title>The genomes of chicory, endive, great burdock and yacon provide insights into Asteraceae paleo-polyploidization history and plant inulin production.</title>
        <authorList>
            <person name="Fan W."/>
            <person name="Wang S."/>
            <person name="Wang H."/>
            <person name="Wang A."/>
            <person name="Jiang F."/>
            <person name="Liu H."/>
            <person name="Zhao H."/>
            <person name="Xu D."/>
            <person name="Zhang Y."/>
        </authorList>
    </citation>
    <scope>NUCLEOTIDE SEQUENCE [LARGE SCALE GENOMIC DNA]</scope>
    <source>
        <strain evidence="2">cv. Punajuju</strain>
        <tissue evidence="1">Leaves</tissue>
    </source>
</reference>
<dbReference type="Proteomes" id="UP001055811">
    <property type="component" value="Linkage Group LG09"/>
</dbReference>
<protein>
    <submittedName>
        <fullName evidence="1">Uncharacterized protein</fullName>
    </submittedName>
</protein>
<accession>A0ACB8YUU8</accession>
<sequence length="77" mass="8548">MASSTSFRERKCHLSLSLSLFAFKCLWPPSKASSLLLVLVNLSIHLFKIASFLRIKKESDASSNLKSSRGFKLLSSS</sequence>
<comment type="caution">
    <text evidence="1">The sequence shown here is derived from an EMBL/GenBank/DDBJ whole genome shotgun (WGS) entry which is preliminary data.</text>
</comment>
<organism evidence="1 2">
    <name type="scientific">Cichorium intybus</name>
    <name type="common">Chicory</name>
    <dbReference type="NCBI Taxonomy" id="13427"/>
    <lineage>
        <taxon>Eukaryota</taxon>
        <taxon>Viridiplantae</taxon>
        <taxon>Streptophyta</taxon>
        <taxon>Embryophyta</taxon>
        <taxon>Tracheophyta</taxon>
        <taxon>Spermatophyta</taxon>
        <taxon>Magnoliopsida</taxon>
        <taxon>eudicotyledons</taxon>
        <taxon>Gunneridae</taxon>
        <taxon>Pentapetalae</taxon>
        <taxon>asterids</taxon>
        <taxon>campanulids</taxon>
        <taxon>Asterales</taxon>
        <taxon>Asteraceae</taxon>
        <taxon>Cichorioideae</taxon>
        <taxon>Cichorieae</taxon>
        <taxon>Cichoriinae</taxon>
        <taxon>Cichorium</taxon>
    </lineage>
</organism>
<evidence type="ECO:0000313" key="2">
    <source>
        <dbReference type="Proteomes" id="UP001055811"/>
    </source>
</evidence>
<dbReference type="EMBL" id="CM042017">
    <property type="protein sequence ID" value="KAI3689519.1"/>
    <property type="molecule type" value="Genomic_DNA"/>
</dbReference>
<proteinExistence type="predicted"/>
<reference evidence="2" key="1">
    <citation type="journal article" date="2022" name="Mol. Ecol. Resour.">
        <title>The genomes of chicory, endive, great burdock and yacon provide insights into Asteraceae palaeo-polyploidization history and plant inulin production.</title>
        <authorList>
            <person name="Fan W."/>
            <person name="Wang S."/>
            <person name="Wang H."/>
            <person name="Wang A."/>
            <person name="Jiang F."/>
            <person name="Liu H."/>
            <person name="Zhao H."/>
            <person name="Xu D."/>
            <person name="Zhang Y."/>
        </authorList>
    </citation>
    <scope>NUCLEOTIDE SEQUENCE [LARGE SCALE GENOMIC DNA]</scope>
    <source>
        <strain evidence="2">cv. Punajuju</strain>
    </source>
</reference>
<gene>
    <name evidence="1" type="ORF">L2E82_47479</name>
</gene>